<dbReference type="Proteomes" id="UP001597326">
    <property type="component" value="Unassembled WGS sequence"/>
</dbReference>
<dbReference type="Pfam" id="PF26382">
    <property type="entry name" value="BREX_PglY_6th"/>
    <property type="match status" value="1"/>
</dbReference>
<reference evidence="4" key="1">
    <citation type="journal article" date="2019" name="Int. J. Syst. Evol. Microbiol.">
        <title>The Global Catalogue of Microorganisms (GCM) 10K type strain sequencing project: providing services to taxonomists for standard genome sequencing and annotation.</title>
        <authorList>
            <consortium name="The Broad Institute Genomics Platform"/>
            <consortium name="The Broad Institute Genome Sequencing Center for Infectious Disease"/>
            <person name="Wu L."/>
            <person name="Ma J."/>
        </authorList>
    </citation>
    <scope>NUCLEOTIDE SEQUENCE [LARGE SCALE GENOMIC DNA]</scope>
    <source>
        <strain evidence="4">CAIM 431</strain>
    </source>
</reference>
<feature type="domain" description="ATPase PglY C-terminal" evidence="2">
    <location>
        <begin position="1003"/>
        <end position="1172"/>
    </location>
</feature>
<dbReference type="EMBL" id="JBHUFZ010000015">
    <property type="protein sequence ID" value="MFD1889871.1"/>
    <property type="molecule type" value="Genomic_DNA"/>
</dbReference>
<feature type="domain" description="ATPase PglY 5th" evidence="1">
    <location>
        <begin position="854"/>
        <end position="957"/>
    </location>
</feature>
<dbReference type="RefSeq" id="WP_343873501.1">
    <property type="nucleotide sequence ID" value="NZ_BAAAIX010000016.1"/>
</dbReference>
<protein>
    <submittedName>
        <fullName evidence="3">DUF6079 family protein</fullName>
    </submittedName>
</protein>
<gene>
    <name evidence="3" type="ORF">ACFSCS_06665</name>
</gene>
<sequence length="1247" mass="137269">MSTKLKDVIDIPERVEANDYVLKLTDSVGSDAVRRTIDNYVVTDQLTESFDQALGLVGSAIRERESKAAFLAGSFGSGKSHFMAVLHAMLRHEPAAREKAELAPVIARHDADLAGRNILPLAFHLLDSKSMEEAIFSGYLRQIRELHPTCLLPALHRSDGLLRDAATLRHRMGDTAFFEGLGGSADPDDPWADVLDDSWTAESYDAAVAAAPDSETRQKLVTALVERYFTQAKDSNDFIDLEGGLAVIATHAKSLGHDAVVFFLDELVLWLAFMAQERERFGRESQKLTKLVESSRGRRDIPIISFVARQMDLRKWFADSGASGQEQELIEQGFRFQEGRFAKITLGDDNLPYVASKRLLAPKDAAAQAVLDEAFRRIDRDPRVWDVLLDGSNTDDEHRGASEATFRMTYPFSPALVSTLKSLASVMQRERTALKVMQQMLVDQRETLTVDDVIPVGDAYPYLVQGTIGQAIDEQTARQFRNADTLYLEKLRPQVLQAHKMTEEQLASGAELPKPYQADDRLAKTLLLSAVAPKVPALKNLDAGRLASLNHGSIASPLPGAEAPMVLSKVRQWAQRIPEVRVEGERADATIHVQLTDVAYETVVDKAKGHDSLENQQSTVSNLICAELGLDPSATDITGALPSTVMWRGTQRPTEIIFGNVRRSDWLPDSYFEPAQTGAWRLVVDYPLDEGNFSSTEDLARVERLKEQGLQAYTLVWLPSFLSESKRIELRRLGVLDWLLENDKRWRDHSDHLSEADRASARAILAAQRDSLRAGLRETLKQVYGITEAQPGVIDPAERTPRLISSFDPVYAPDGVSGTGFQTAKDSLLRGAYDATYPDHPKFVPEDEPVKTSELNLVAQHLVRAIDNPDRRVELVGDKRAVRRVANVLKTGHAAETHFLFGDEHFGDWGTIIEKGVALAGADRKPVSVGALRQILDRVEPARGLTDPMKDLVIIAWGLLRQRAWFKDGAPLTDQQPRPGSLTPGMELRPLELPEKADWDLAVRRAGAIFGIHAQPYLTPPVMAKLANDVKQKATQLRPAASSLVTELGTAGHRLGVEPGKRLAIAANAHELVKTLAPLDGLILVRTLASFDLKGTEQATGTSLATAEATAAKIRDLNWDRLMGILDNGQARPTEIRTTLLAAFGNDEFATALAPALRRAENDAIDWAVSVQPVVPNPEPHPVDSRSSPAPITDPNVVPLVDVTSTAGVDHVFTASSGQSQTILQQLEAFLRAHPGKEVTVRWDLKR</sequence>
<dbReference type="Pfam" id="PF26381">
    <property type="entry name" value="BREX_PglY_5th"/>
    <property type="match status" value="1"/>
</dbReference>
<evidence type="ECO:0000259" key="1">
    <source>
        <dbReference type="Pfam" id="PF26381"/>
    </source>
</evidence>
<evidence type="ECO:0000259" key="2">
    <source>
        <dbReference type="Pfam" id="PF26382"/>
    </source>
</evidence>
<name>A0ABW4RU68_9ACTN</name>
<comment type="caution">
    <text evidence="3">The sequence shown here is derived from an EMBL/GenBank/DDBJ whole genome shotgun (WGS) entry which is preliminary data.</text>
</comment>
<dbReference type="InterPro" id="IPR058747">
    <property type="entry name" value="PglY_C"/>
</dbReference>
<keyword evidence="4" id="KW-1185">Reference proteome</keyword>
<evidence type="ECO:0000313" key="4">
    <source>
        <dbReference type="Proteomes" id="UP001597326"/>
    </source>
</evidence>
<evidence type="ECO:0000313" key="3">
    <source>
        <dbReference type="EMBL" id="MFD1889871.1"/>
    </source>
</evidence>
<organism evidence="3 4">
    <name type="scientific">Luteococcus peritonei</name>
    <dbReference type="NCBI Taxonomy" id="88874"/>
    <lineage>
        <taxon>Bacteria</taxon>
        <taxon>Bacillati</taxon>
        <taxon>Actinomycetota</taxon>
        <taxon>Actinomycetes</taxon>
        <taxon>Propionibacteriales</taxon>
        <taxon>Propionibacteriaceae</taxon>
        <taxon>Luteococcus</taxon>
    </lineage>
</organism>
<dbReference type="InterPro" id="IPR058748">
    <property type="entry name" value="PglY_5th"/>
</dbReference>
<proteinExistence type="predicted"/>
<accession>A0ABW4RU68</accession>